<dbReference type="AlphaFoldDB" id="W5YMW3"/>
<evidence type="ECO:0000259" key="2">
    <source>
        <dbReference type="Pfam" id="PF21265"/>
    </source>
</evidence>
<proteinExistence type="predicted"/>
<dbReference type="Proteomes" id="UP000061489">
    <property type="component" value="Chromosome"/>
</dbReference>
<feature type="domain" description="Single-stranded DNA-binding protein BPT7" evidence="2">
    <location>
        <begin position="15"/>
        <end position="147"/>
    </location>
</feature>
<dbReference type="OrthoDB" id="7595035at2"/>
<evidence type="ECO:0000256" key="1">
    <source>
        <dbReference type="SAM" id="MobiDB-lite"/>
    </source>
</evidence>
<gene>
    <name evidence="3" type="ORF">AU14_17445</name>
</gene>
<keyword evidence="4" id="KW-1185">Reference proteome</keyword>
<accession>W5YMW3</accession>
<dbReference type="Gene3D" id="2.40.50.140">
    <property type="entry name" value="Nucleic acid-binding proteins"/>
    <property type="match status" value="1"/>
</dbReference>
<protein>
    <recommendedName>
        <fullName evidence="2">Single-stranded DNA-binding protein BPT7 domain-containing protein</fullName>
    </recommendedName>
</protein>
<sequence length="210" mass="23382">MASKFKFKTTPKGVANYPWLTRPDTKYDEEGEYKVNLVCPLNEESQAFIDFVEEEYKRHVEITKAQLGGKKPKEEDLGYDVNQDDGTVTFKIKMKRFGGKGEKRFEKNIAFFDATGTPIKGELTIKPGAELKISCRLFTWYVAPKVGLRMEPAAVQVISLGNGTGVNGSRYGFEEEEGGYVAPSMDNPEGYTPQASGEPEGQDNGKPVEF</sequence>
<dbReference type="HOGENOM" id="CLU_1163996_0_0_6"/>
<evidence type="ECO:0000313" key="4">
    <source>
        <dbReference type="Proteomes" id="UP000061489"/>
    </source>
</evidence>
<name>W5YMW3_9GAMM</name>
<organism evidence="3 4">
    <name type="scientific">Marinobacter similis</name>
    <dbReference type="NCBI Taxonomy" id="1420916"/>
    <lineage>
        <taxon>Bacteria</taxon>
        <taxon>Pseudomonadati</taxon>
        <taxon>Pseudomonadota</taxon>
        <taxon>Gammaproteobacteria</taxon>
        <taxon>Pseudomonadales</taxon>
        <taxon>Marinobacteraceae</taxon>
        <taxon>Marinobacter</taxon>
    </lineage>
</organism>
<evidence type="ECO:0000313" key="3">
    <source>
        <dbReference type="EMBL" id="AHI30264.1"/>
    </source>
</evidence>
<reference evidence="3 4" key="1">
    <citation type="journal article" date="2014" name="Genome Announc.">
        <title>Draft Genome Sequences of Marinobacter similis A3d10T and Marinobacter salarius R9SW1T.</title>
        <authorList>
            <person name="Ivanova E.P."/>
            <person name="Ng H.J."/>
            <person name="Webb H.K."/>
            <person name="Feng G."/>
            <person name="Oshima K."/>
            <person name="Hattori M."/>
            <person name="Ohkuma M."/>
            <person name="Sergeev A.F."/>
            <person name="Mikhailov V.V."/>
            <person name="Crawford R.J."/>
            <person name="Sawabe T."/>
        </authorList>
    </citation>
    <scope>NUCLEOTIDE SEQUENCE [LARGE SCALE GENOMIC DNA]</scope>
    <source>
        <strain evidence="3 4">A3d10</strain>
    </source>
</reference>
<dbReference type="EMBL" id="CP007151">
    <property type="protein sequence ID" value="AHI30264.1"/>
    <property type="molecule type" value="Genomic_DNA"/>
</dbReference>
<dbReference type="RefSeq" id="WP_041342804.1">
    <property type="nucleotide sequence ID" value="NZ_CP007151.1"/>
</dbReference>
<dbReference type="KEGG" id="msx:AU14_17445"/>
<dbReference type="STRING" id="1420916.AU14_17445"/>
<dbReference type="Pfam" id="PF21265">
    <property type="entry name" value="SBB_T7"/>
    <property type="match status" value="1"/>
</dbReference>
<dbReference type="SUPFAM" id="SSF50249">
    <property type="entry name" value="Nucleic acid-binding proteins"/>
    <property type="match status" value="1"/>
</dbReference>
<dbReference type="InterPro" id="IPR012340">
    <property type="entry name" value="NA-bd_OB-fold"/>
</dbReference>
<feature type="region of interest" description="Disordered" evidence="1">
    <location>
        <begin position="169"/>
        <end position="210"/>
    </location>
</feature>
<dbReference type="InterPro" id="IPR049476">
    <property type="entry name" value="SBB_BPT7"/>
</dbReference>